<proteinExistence type="predicted"/>
<protein>
    <submittedName>
        <fullName evidence="1">Uncharacterized protein</fullName>
    </submittedName>
</protein>
<dbReference type="AlphaFoldDB" id="A0A813ZS71"/>
<gene>
    <name evidence="1" type="ORF">OXX778_LOCUS11440</name>
</gene>
<evidence type="ECO:0000313" key="2">
    <source>
        <dbReference type="Proteomes" id="UP000663879"/>
    </source>
</evidence>
<organism evidence="1 2">
    <name type="scientific">Brachionus calyciflorus</name>
    <dbReference type="NCBI Taxonomy" id="104777"/>
    <lineage>
        <taxon>Eukaryota</taxon>
        <taxon>Metazoa</taxon>
        <taxon>Spiralia</taxon>
        <taxon>Gnathifera</taxon>
        <taxon>Rotifera</taxon>
        <taxon>Eurotatoria</taxon>
        <taxon>Monogononta</taxon>
        <taxon>Pseudotrocha</taxon>
        <taxon>Ploima</taxon>
        <taxon>Brachionidae</taxon>
        <taxon>Brachionus</taxon>
    </lineage>
</organism>
<keyword evidence="2" id="KW-1185">Reference proteome</keyword>
<accession>A0A813ZS71</accession>
<dbReference type="Proteomes" id="UP000663879">
    <property type="component" value="Unassembled WGS sequence"/>
</dbReference>
<comment type="caution">
    <text evidence="1">The sequence shown here is derived from an EMBL/GenBank/DDBJ whole genome shotgun (WGS) entry which is preliminary data.</text>
</comment>
<reference evidence="1" key="1">
    <citation type="submission" date="2021-02" db="EMBL/GenBank/DDBJ databases">
        <authorList>
            <person name="Nowell W R."/>
        </authorList>
    </citation>
    <scope>NUCLEOTIDE SEQUENCE</scope>
    <source>
        <strain evidence="1">Ploen Becks lab</strain>
    </source>
</reference>
<dbReference type="EMBL" id="CAJNOC010001939">
    <property type="protein sequence ID" value="CAF0901890.1"/>
    <property type="molecule type" value="Genomic_DNA"/>
</dbReference>
<sequence>MVSKREAPENLEVDSNSEIVTMNSTYDNQSVSTFSSREIFKKPRLDSYTKCTGLKLETNVFLNFPFQLFEINNLKDEFTFENGAFHSVECTQNNYNLTSANSDINQSCYYVKYNTNFKSILKRSNEIPKFTNHSFMTYLQLKQELDEKNTKINSQKLETLNLRRSNITLNNQLSDYKRFKILVSQNDIPRIHVLVKSCIKSNYGINGIIEKIKQAIAGSYKPKGYGQKDIDLAILVLRIGGPRLLYTFNKLNQLPSSSLVNKALNTTMNIELSYSKTISEMVLINMSKFFDENGFDRFYSIKIDEIAISPKIRWSPGNNEILGFCFNHKFNIKSYSFDSWVKLVELKNKYQKNEIHLCKEALVITLSRISNTDIIPRPILVLPICCHSNENLISNSIKIIIETFERICPDGQILNVATYGDPNRRVALNLLRKPNETFISL</sequence>
<name>A0A813ZS71_9BILA</name>
<evidence type="ECO:0000313" key="1">
    <source>
        <dbReference type="EMBL" id="CAF0901890.1"/>
    </source>
</evidence>
<dbReference type="OrthoDB" id="3048541at2759"/>